<protein>
    <submittedName>
        <fullName evidence="1">Uncharacterized protein</fullName>
    </submittedName>
</protein>
<dbReference type="AlphaFoldDB" id="A0A6C0ADS0"/>
<dbReference type="EMBL" id="MN740593">
    <property type="protein sequence ID" value="QHS77812.1"/>
    <property type="molecule type" value="Genomic_DNA"/>
</dbReference>
<name>A0A6C0ADS0_9ZZZZ</name>
<evidence type="ECO:0000313" key="1">
    <source>
        <dbReference type="EMBL" id="QHS77812.1"/>
    </source>
</evidence>
<proteinExistence type="predicted"/>
<sequence>MEKFMQMLSKKFNVSFKNIASDLNTLPMAMIERFRDNIYEKIKLKSKKNKYYKYIDENNVFDIQYDFNFFN</sequence>
<organism evidence="1">
    <name type="scientific">viral metagenome</name>
    <dbReference type="NCBI Taxonomy" id="1070528"/>
    <lineage>
        <taxon>unclassified sequences</taxon>
        <taxon>metagenomes</taxon>
        <taxon>organismal metagenomes</taxon>
    </lineage>
</organism>
<accession>A0A6C0ADS0</accession>
<reference evidence="1" key="1">
    <citation type="journal article" date="2020" name="Nature">
        <title>Giant virus diversity and host interactions through global metagenomics.</title>
        <authorList>
            <person name="Schulz F."/>
            <person name="Roux S."/>
            <person name="Paez-Espino D."/>
            <person name="Jungbluth S."/>
            <person name="Walsh D.A."/>
            <person name="Denef V.J."/>
            <person name="McMahon K.D."/>
            <person name="Konstantinidis K.T."/>
            <person name="Eloe-Fadrosh E.A."/>
            <person name="Kyrpides N.C."/>
            <person name="Woyke T."/>
        </authorList>
    </citation>
    <scope>NUCLEOTIDE SEQUENCE</scope>
    <source>
        <strain evidence="1">GVMAG-S-1021933-23</strain>
    </source>
</reference>